<dbReference type="RefSeq" id="WP_126392628.1">
    <property type="nucleotide sequence ID" value="NZ_CP034539.1"/>
</dbReference>
<organism evidence="1 2">
    <name type="scientific">Streptomyces cyaneochromogenes</name>
    <dbReference type="NCBI Taxonomy" id="2496836"/>
    <lineage>
        <taxon>Bacteria</taxon>
        <taxon>Bacillati</taxon>
        <taxon>Actinomycetota</taxon>
        <taxon>Actinomycetes</taxon>
        <taxon>Kitasatosporales</taxon>
        <taxon>Streptomycetaceae</taxon>
        <taxon>Streptomyces</taxon>
    </lineage>
</organism>
<name>A0A3S9M7J4_9ACTN</name>
<protein>
    <submittedName>
        <fullName evidence="1">Uncharacterized protein</fullName>
    </submittedName>
</protein>
<gene>
    <name evidence="1" type="ORF">EJ357_17865</name>
</gene>
<dbReference type="OrthoDB" id="4111852at2"/>
<dbReference type="Proteomes" id="UP000280298">
    <property type="component" value="Chromosome"/>
</dbReference>
<accession>A0A3S9M7J4</accession>
<sequence>MSRADRGRETAERARALIPAGEVLRADHGVSLAGRAPRPGYFRRPRALRSERRTLGSWLLIPVNGVARLLSINWNPFDAFFEAVFWREKKKPGKPFHGGWDSMAGRLARAVVPRTKNSAAVMLQVTDRRLQVAYVSRARSFFTGTPGPAEVGWATDLRNVAYIRDRSDVAGGNHEIGFADGSWCSVHFAGQGWSRVSDAFPVRLSHLDAVPVSG</sequence>
<keyword evidence="2" id="KW-1185">Reference proteome</keyword>
<proteinExistence type="predicted"/>
<dbReference type="KEGG" id="scya:EJ357_17865"/>
<dbReference type="EMBL" id="CP034539">
    <property type="protein sequence ID" value="AZQ35132.1"/>
    <property type="molecule type" value="Genomic_DNA"/>
</dbReference>
<evidence type="ECO:0000313" key="1">
    <source>
        <dbReference type="EMBL" id="AZQ35132.1"/>
    </source>
</evidence>
<evidence type="ECO:0000313" key="2">
    <source>
        <dbReference type="Proteomes" id="UP000280298"/>
    </source>
</evidence>
<dbReference type="AlphaFoldDB" id="A0A3S9M7J4"/>
<reference evidence="1 2" key="1">
    <citation type="journal article" date="2019" name="Int. J. Syst. Evol. Microbiol.">
        <title>Streptomyces cyaneochromogenes sp. nov., a blue pigment-producing actinomycete from manganese-contaminated soil.</title>
        <authorList>
            <person name="Tang X."/>
            <person name="Zhao J."/>
            <person name="Li K."/>
            <person name="Chen Z."/>
            <person name="Sun Y."/>
            <person name="Gao J."/>
        </authorList>
    </citation>
    <scope>NUCLEOTIDE SEQUENCE [LARGE SCALE GENOMIC DNA]</scope>
    <source>
        <strain evidence="1 2">MK-45</strain>
    </source>
</reference>